<protein>
    <submittedName>
        <fullName evidence="1">Uncharacterized protein</fullName>
    </submittedName>
</protein>
<dbReference type="Proteomes" id="UP000605846">
    <property type="component" value="Unassembled WGS sequence"/>
</dbReference>
<sequence>MDAPCYAKWLTTEDVFPTQQQHHEHQQQYQTVMTPSPPLNTYPSTAPHSFNMAFMHLGSPSMTGTAGARQTIYPLRPDASSFMNDDAHFLKTPSLDFEPAADHSFDDNFSIQTDNSSNAQSSFVSHNATPLSGAAYTPSCYAGPCFLPPNNPDSYDYFQLHSLIGQTPVFEEQRPEKQFKEKRHICPICLHRSVSRPDQDDATI</sequence>
<evidence type="ECO:0000313" key="1">
    <source>
        <dbReference type="EMBL" id="KAF7722132.1"/>
    </source>
</evidence>
<evidence type="ECO:0000313" key="2">
    <source>
        <dbReference type="Proteomes" id="UP000605846"/>
    </source>
</evidence>
<organism evidence="1 2">
    <name type="scientific">Apophysomyces ossiformis</name>
    <dbReference type="NCBI Taxonomy" id="679940"/>
    <lineage>
        <taxon>Eukaryota</taxon>
        <taxon>Fungi</taxon>
        <taxon>Fungi incertae sedis</taxon>
        <taxon>Mucoromycota</taxon>
        <taxon>Mucoromycotina</taxon>
        <taxon>Mucoromycetes</taxon>
        <taxon>Mucorales</taxon>
        <taxon>Mucorineae</taxon>
        <taxon>Mucoraceae</taxon>
        <taxon>Apophysomyces</taxon>
    </lineage>
</organism>
<gene>
    <name evidence="1" type="ORF">EC973_003676</name>
</gene>
<dbReference type="EMBL" id="JABAYA010000212">
    <property type="protein sequence ID" value="KAF7722132.1"/>
    <property type="molecule type" value="Genomic_DNA"/>
</dbReference>
<dbReference type="OrthoDB" id="10441164at2759"/>
<comment type="caution">
    <text evidence="1">The sequence shown here is derived from an EMBL/GenBank/DDBJ whole genome shotgun (WGS) entry which is preliminary data.</text>
</comment>
<accession>A0A8H7EQF6</accession>
<proteinExistence type="predicted"/>
<reference evidence="1" key="1">
    <citation type="submission" date="2020-01" db="EMBL/GenBank/DDBJ databases">
        <title>Genome Sequencing of Three Apophysomyces-Like Fungal Strains Confirms a Novel Fungal Genus in the Mucoromycota with divergent Burkholderia-like Endosymbiotic Bacteria.</title>
        <authorList>
            <person name="Stajich J.E."/>
            <person name="Macias A.M."/>
            <person name="Carter-House D."/>
            <person name="Lovett B."/>
            <person name="Kasson L.R."/>
            <person name="Berry K."/>
            <person name="Grigoriev I."/>
            <person name="Chang Y."/>
            <person name="Spatafora J."/>
            <person name="Kasson M.T."/>
        </authorList>
    </citation>
    <scope>NUCLEOTIDE SEQUENCE</scope>
    <source>
        <strain evidence="1">NRRL A-21654</strain>
    </source>
</reference>
<keyword evidence="2" id="KW-1185">Reference proteome</keyword>
<name>A0A8H7EQF6_9FUNG</name>
<dbReference type="AlphaFoldDB" id="A0A8H7EQF6"/>